<organism evidence="2 3">
    <name type="scientific">Agaricus bisporus var. burnettii</name>
    <dbReference type="NCBI Taxonomy" id="192524"/>
    <lineage>
        <taxon>Eukaryota</taxon>
        <taxon>Fungi</taxon>
        <taxon>Dikarya</taxon>
        <taxon>Basidiomycota</taxon>
        <taxon>Agaricomycotina</taxon>
        <taxon>Agaricomycetes</taxon>
        <taxon>Agaricomycetidae</taxon>
        <taxon>Agaricales</taxon>
        <taxon>Agaricineae</taxon>
        <taxon>Agaricaceae</taxon>
        <taxon>Agaricus</taxon>
    </lineage>
</organism>
<comment type="caution">
    <text evidence="2">The sequence shown here is derived from an EMBL/GenBank/DDBJ whole genome shotgun (WGS) entry which is preliminary data.</text>
</comment>
<accession>A0A8H7F0B2</accession>
<dbReference type="EMBL" id="JABXXO010000009">
    <property type="protein sequence ID" value="KAF7770878.1"/>
    <property type="molecule type" value="Genomic_DNA"/>
</dbReference>
<dbReference type="Proteomes" id="UP000629468">
    <property type="component" value="Unassembled WGS sequence"/>
</dbReference>
<evidence type="ECO:0000313" key="3">
    <source>
        <dbReference type="Proteomes" id="UP000629468"/>
    </source>
</evidence>
<evidence type="ECO:0000256" key="1">
    <source>
        <dbReference type="SAM" id="Phobius"/>
    </source>
</evidence>
<dbReference type="AlphaFoldDB" id="A0A8H7F0B2"/>
<protein>
    <submittedName>
        <fullName evidence="2">Uncharacterized protein</fullName>
    </submittedName>
</protein>
<gene>
    <name evidence="2" type="ORF">Agabi119p4_6852</name>
</gene>
<keyword evidence="1" id="KW-1133">Transmembrane helix</keyword>
<sequence length="143" mass="15734">MNRRKNNTDRGKIRLRLATNWRPSITLWENLPSNQVHSSVYPINYIFYYNTIPLRTLGGNDAFGATSTLSPFTPIDDAAGAALVLELSAAAEDIAATEVASRNPPELVLAALVTVTVTVWISGDPVLWMRLLMSNWPTSNSSM</sequence>
<keyword evidence="1" id="KW-0812">Transmembrane</keyword>
<reference evidence="2 3" key="1">
    <citation type="journal article" name="Sci. Rep.">
        <title>Telomere-to-telomere assembled and centromere annotated genomes of the two main subspecies of the button mushroom Agaricus bisporus reveal especially polymorphic chromosome ends.</title>
        <authorList>
            <person name="Sonnenberg A.S.M."/>
            <person name="Sedaghat-Telgerd N."/>
            <person name="Lavrijssen B."/>
            <person name="Ohm R.A."/>
            <person name="Hendrickx P.M."/>
            <person name="Scholtmeijer K."/>
            <person name="Baars J.J.P."/>
            <person name="van Peer A."/>
        </authorList>
    </citation>
    <scope>NUCLEOTIDE SEQUENCE [LARGE SCALE GENOMIC DNA]</scope>
    <source>
        <strain evidence="2 3">H119_p4</strain>
    </source>
</reference>
<feature type="transmembrane region" description="Helical" evidence="1">
    <location>
        <begin position="107"/>
        <end position="128"/>
    </location>
</feature>
<keyword evidence="1" id="KW-0472">Membrane</keyword>
<name>A0A8H7F0B2_AGABI</name>
<proteinExistence type="predicted"/>
<evidence type="ECO:0000313" key="2">
    <source>
        <dbReference type="EMBL" id="KAF7770878.1"/>
    </source>
</evidence>